<name>A0A6P6WF23_COFAR</name>
<dbReference type="PROSITE" id="PS50089">
    <property type="entry name" value="ZF_RING_2"/>
    <property type="match status" value="1"/>
</dbReference>
<feature type="region of interest" description="Disordered" evidence="5">
    <location>
        <begin position="1"/>
        <end position="155"/>
    </location>
</feature>
<feature type="compositionally biased region" description="Basic and acidic residues" evidence="5">
    <location>
        <begin position="63"/>
        <end position="72"/>
    </location>
</feature>
<evidence type="ECO:0000256" key="2">
    <source>
        <dbReference type="ARBA" id="ARBA00022771"/>
    </source>
</evidence>
<keyword evidence="8" id="KW-1185">Reference proteome</keyword>
<dbReference type="PANTHER" id="PTHR22894:SF4">
    <property type="entry name" value="E3 UBIQUITIN-PROTEIN LIGASE RNF170-LIKE ISOFORM X1"/>
    <property type="match status" value="1"/>
</dbReference>
<dbReference type="InterPro" id="IPR017907">
    <property type="entry name" value="Znf_RING_CS"/>
</dbReference>
<keyword evidence="6" id="KW-1133">Transmembrane helix</keyword>
<dbReference type="InterPro" id="IPR001841">
    <property type="entry name" value="Znf_RING"/>
</dbReference>
<feature type="compositionally biased region" description="Acidic residues" evidence="5">
    <location>
        <begin position="40"/>
        <end position="52"/>
    </location>
</feature>
<dbReference type="GO" id="GO:0061630">
    <property type="term" value="F:ubiquitin protein ligase activity"/>
    <property type="evidence" value="ECO:0007669"/>
    <property type="project" value="InterPro"/>
</dbReference>
<evidence type="ECO:0000256" key="5">
    <source>
        <dbReference type="SAM" id="MobiDB-lite"/>
    </source>
</evidence>
<dbReference type="Pfam" id="PF00097">
    <property type="entry name" value="zf-C3HC4"/>
    <property type="match status" value="1"/>
</dbReference>
<evidence type="ECO:0000256" key="6">
    <source>
        <dbReference type="SAM" id="Phobius"/>
    </source>
</evidence>
<reference evidence="8" key="1">
    <citation type="journal article" date="2025" name="Foods">
        <title>Unveiling the Microbial Signatures of Arabica Coffee Cherries: Insights into Ripeness Specific Diversity, Functional Traits, and Implications for Quality and Safety.</title>
        <authorList>
            <consortium name="RefSeq"/>
            <person name="Tenea G.N."/>
            <person name="Cifuentes V."/>
            <person name="Reyes P."/>
            <person name="Cevallos-Vallejos M."/>
        </authorList>
    </citation>
    <scope>NUCLEOTIDE SEQUENCE [LARGE SCALE GENOMIC DNA]</scope>
</reference>
<dbReference type="PROSITE" id="PS00518">
    <property type="entry name" value="ZF_RING_1"/>
    <property type="match status" value="1"/>
</dbReference>
<evidence type="ECO:0000313" key="8">
    <source>
        <dbReference type="Proteomes" id="UP001652660"/>
    </source>
</evidence>
<protein>
    <submittedName>
        <fullName evidence="9">Uncharacterized protein isoform X1</fullName>
    </submittedName>
</protein>
<gene>
    <name evidence="9" type="primary">LOC113731880</name>
</gene>
<accession>A0A6P6WF23</accession>
<keyword evidence="2 4" id="KW-0863">Zinc-finger</keyword>
<proteinExistence type="predicted"/>
<dbReference type="Proteomes" id="UP001652660">
    <property type="component" value="Chromosome 2e"/>
</dbReference>
<dbReference type="InterPro" id="IPR018957">
    <property type="entry name" value="Znf_C3HC4_RING-type"/>
</dbReference>
<dbReference type="InterPro" id="IPR038896">
    <property type="entry name" value="RNF170"/>
</dbReference>
<keyword evidence="3" id="KW-0862">Zinc</keyword>
<dbReference type="AlphaFoldDB" id="A0A6P6WF23"/>
<keyword evidence="6" id="KW-0472">Membrane</keyword>
<evidence type="ECO:0000259" key="7">
    <source>
        <dbReference type="PROSITE" id="PS50089"/>
    </source>
</evidence>
<feature type="transmembrane region" description="Helical" evidence="6">
    <location>
        <begin position="277"/>
        <end position="295"/>
    </location>
</feature>
<dbReference type="PANTHER" id="PTHR22894">
    <property type="entry name" value="RING-TYPE DOMAIN-CONTAINING PROTEIN"/>
    <property type="match status" value="1"/>
</dbReference>
<dbReference type="SUPFAM" id="SSF57850">
    <property type="entry name" value="RING/U-box"/>
    <property type="match status" value="1"/>
</dbReference>
<dbReference type="OrthoDB" id="9049620at2759"/>
<feature type="domain" description="RING-type" evidence="7">
    <location>
        <begin position="162"/>
        <end position="205"/>
    </location>
</feature>
<organism evidence="8 9">
    <name type="scientific">Coffea arabica</name>
    <name type="common">Arabian coffee</name>
    <dbReference type="NCBI Taxonomy" id="13443"/>
    <lineage>
        <taxon>Eukaryota</taxon>
        <taxon>Viridiplantae</taxon>
        <taxon>Streptophyta</taxon>
        <taxon>Embryophyta</taxon>
        <taxon>Tracheophyta</taxon>
        <taxon>Spermatophyta</taxon>
        <taxon>Magnoliopsida</taxon>
        <taxon>eudicotyledons</taxon>
        <taxon>Gunneridae</taxon>
        <taxon>Pentapetalae</taxon>
        <taxon>asterids</taxon>
        <taxon>lamiids</taxon>
        <taxon>Gentianales</taxon>
        <taxon>Rubiaceae</taxon>
        <taxon>Ixoroideae</taxon>
        <taxon>Gardenieae complex</taxon>
        <taxon>Bertiereae - Coffeeae clade</taxon>
        <taxon>Coffeeae</taxon>
        <taxon>Coffea</taxon>
    </lineage>
</organism>
<feature type="compositionally biased region" description="Low complexity" evidence="5">
    <location>
        <begin position="131"/>
        <end position="147"/>
    </location>
</feature>
<dbReference type="Gene3D" id="3.30.40.10">
    <property type="entry name" value="Zinc/RING finger domain, C3HC4 (zinc finger)"/>
    <property type="match status" value="1"/>
</dbReference>
<feature type="compositionally biased region" description="Pro residues" evidence="5">
    <location>
        <begin position="18"/>
        <end position="27"/>
    </location>
</feature>
<dbReference type="SMART" id="SM00184">
    <property type="entry name" value="RING"/>
    <property type="match status" value="1"/>
</dbReference>
<dbReference type="GeneID" id="113731880"/>
<keyword evidence="6" id="KW-0812">Transmembrane</keyword>
<evidence type="ECO:0000256" key="1">
    <source>
        <dbReference type="ARBA" id="ARBA00022723"/>
    </source>
</evidence>
<evidence type="ECO:0000256" key="3">
    <source>
        <dbReference type="ARBA" id="ARBA00022833"/>
    </source>
</evidence>
<dbReference type="RefSeq" id="XP_027113176.1">
    <property type="nucleotide sequence ID" value="XM_027257375.2"/>
</dbReference>
<reference evidence="9" key="2">
    <citation type="submission" date="2025-08" db="UniProtKB">
        <authorList>
            <consortium name="RefSeq"/>
        </authorList>
    </citation>
    <scope>IDENTIFICATION</scope>
    <source>
        <tissue evidence="9">Leaves</tissue>
    </source>
</reference>
<feature type="transmembrane region" description="Helical" evidence="6">
    <location>
        <begin position="238"/>
        <end position="257"/>
    </location>
</feature>
<dbReference type="InterPro" id="IPR013083">
    <property type="entry name" value="Znf_RING/FYVE/PHD"/>
</dbReference>
<evidence type="ECO:0000256" key="4">
    <source>
        <dbReference type="PROSITE-ProRule" id="PRU00175"/>
    </source>
</evidence>
<dbReference type="GO" id="GO:0008270">
    <property type="term" value="F:zinc ion binding"/>
    <property type="evidence" value="ECO:0007669"/>
    <property type="project" value="UniProtKB-KW"/>
</dbReference>
<feature type="transmembrane region" description="Helical" evidence="6">
    <location>
        <begin position="307"/>
        <end position="325"/>
    </location>
</feature>
<keyword evidence="1" id="KW-0479">Metal-binding</keyword>
<sequence>MKFFSFSRLRLRNRRNPNPIPNFPAHPNPERHHAIPGESGTEEPEDDDDDEVLAGGTGSRGDGASREAVHFLDEEDDYRTAATSSSGWRTGDEDDEISSSGERYLTAGSSSSRSSREGRGIFVNDGNSMNATASTTSSVAPTSLAVSEGKRNTDSPPTDDCCPICFGAFVVPCRASCGHWYCGGCILQYWDYGAALQPCNCPMCSRKITNLTPEASLVLQQQVEVAEVLKNVQKYNRLFVGGIYGFILKLLELPLYVRRMFQDMMNPDRPGAHLNKLRILAMLMGLLYTVSPFDFLRIGRQNVIDVFDYSAMALSFILYLVGLYLRRRRFQRVREMAAIQL</sequence>
<evidence type="ECO:0000313" key="9">
    <source>
        <dbReference type="RefSeq" id="XP_027113176.1"/>
    </source>
</evidence>